<accession>A0A0W8FWB6</accession>
<dbReference type="PRINTS" id="PR00502">
    <property type="entry name" value="NUDIXFAMILY"/>
</dbReference>
<dbReference type="Gene3D" id="3.90.79.10">
    <property type="entry name" value="Nucleoside Triphosphate Pyrophosphohydrolase"/>
    <property type="match status" value="1"/>
</dbReference>
<evidence type="ECO:0000256" key="1">
    <source>
        <dbReference type="ARBA" id="ARBA00001946"/>
    </source>
</evidence>
<dbReference type="PROSITE" id="PS51462">
    <property type="entry name" value="NUDIX"/>
    <property type="match status" value="1"/>
</dbReference>
<dbReference type="InterPro" id="IPR015797">
    <property type="entry name" value="NUDIX_hydrolase-like_dom_sf"/>
</dbReference>
<dbReference type="CDD" id="cd03424">
    <property type="entry name" value="NUDIX_ADPRase_Nudt5_UGPPase_Nudt14"/>
    <property type="match status" value="1"/>
</dbReference>
<dbReference type="InterPro" id="IPR020084">
    <property type="entry name" value="NUDIX_hydrolase_CS"/>
</dbReference>
<dbReference type="EMBL" id="LNQE01000771">
    <property type="protein sequence ID" value="KUG25097.1"/>
    <property type="molecule type" value="Genomic_DNA"/>
</dbReference>
<keyword evidence="2 4" id="KW-0378">Hydrolase</keyword>
<feature type="domain" description="Nudix hydrolase" evidence="3">
    <location>
        <begin position="39"/>
        <end position="169"/>
    </location>
</feature>
<reference evidence="4" key="1">
    <citation type="journal article" date="2015" name="Proc. Natl. Acad. Sci. U.S.A.">
        <title>Networks of energetic and metabolic interactions define dynamics in microbial communities.</title>
        <authorList>
            <person name="Embree M."/>
            <person name="Liu J.K."/>
            <person name="Al-Bassam M.M."/>
            <person name="Zengler K."/>
        </authorList>
    </citation>
    <scope>NUCLEOTIDE SEQUENCE</scope>
</reference>
<gene>
    <name evidence="4" type="ORF">ASZ90_005085</name>
</gene>
<dbReference type="GO" id="GO:0006753">
    <property type="term" value="P:nucleoside phosphate metabolic process"/>
    <property type="evidence" value="ECO:0007669"/>
    <property type="project" value="TreeGrafter"/>
</dbReference>
<dbReference type="GO" id="GO:0019693">
    <property type="term" value="P:ribose phosphate metabolic process"/>
    <property type="evidence" value="ECO:0007669"/>
    <property type="project" value="TreeGrafter"/>
</dbReference>
<dbReference type="GO" id="GO:0047631">
    <property type="term" value="F:ADP-ribose diphosphatase activity"/>
    <property type="evidence" value="ECO:0007669"/>
    <property type="project" value="UniProtKB-EC"/>
</dbReference>
<evidence type="ECO:0000259" key="3">
    <source>
        <dbReference type="PROSITE" id="PS51462"/>
    </source>
</evidence>
<dbReference type="SUPFAM" id="SSF55811">
    <property type="entry name" value="Nudix"/>
    <property type="match status" value="1"/>
</dbReference>
<dbReference type="InterPro" id="IPR020476">
    <property type="entry name" value="Nudix_hydrolase"/>
</dbReference>
<dbReference type="EC" id="3.6.1.13" evidence="4"/>
<dbReference type="GO" id="GO:0005829">
    <property type="term" value="C:cytosol"/>
    <property type="evidence" value="ECO:0007669"/>
    <property type="project" value="TreeGrafter"/>
</dbReference>
<proteinExistence type="predicted"/>
<organism evidence="4">
    <name type="scientific">hydrocarbon metagenome</name>
    <dbReference type="NCBI Taxonomy" id="938273"/>
    <lineage>
        <taxon>unclassified sequences</taxon>
        <taxon>metagenomes</taxon>
        <taxon>ecological metagenomes</taxon>
    </lineage>
</organism>
<evidence type="ECO:0000313" key="4">
    <source>
        <dbReference type="EMBL" id="KUG25097.1"/>
    </source>
</evidence>
<evidence type="ECO:0000256" key="2">
    <source>
        <dbReference type="ARBA" id="ARBA00022801"/>
    </source>
</evidence>
<comment type="cofactor">
    <cofactor evidence="1">
        <name>Mg(2+)</name>
        <dbReference type="ChEBI" id="CHEBI:18420"/>
    </cofactor>
</comment>
<dbReference type="Pfam" id="PF00293">
    <property type="entry name" value="NUDIX"/>
    <property type="match status" value="1"/>
</dbReference>
<protein>
    <submittedName>
        <fullName evidence="4">Adp-ribose pyrophosphatase</fullName>
        <ecNumber evidence="4">3.6.1.13</ecNumber>
    </submittedName>
</protein>
<dbReference type="InterPro" id="IPR000086">
    <property type="entry name" value="NUDIX_hydrolase_dom"/>
</dbReference>
<name>A0A0W8FWB6_9ZZZZ</name>
<dbReference type="PANTHER" id="PTHR11839">
    <property type="entry name" value="UDP/ADP-SUGAR PYROPHOSPHATASE"/>
    <property type="match status" value="1"/>
</dbReference>
<sequence>MNNFRIKKSEILFKGKVFDIKLDEIEYDSSGNNGRREVVLHPGGAVVLPVTDAGKIIFVRQFRYPFQEWVLELPAGKLDSGEDPQTCATRELTEETGYTAGKITKLGYIYTTPGFCNEILHIYLAENLTPGNHAREEGEEGMQIIELTIDEVKNKINNGELVDAKSISGVMMYLNKS</sequence>
<dbReference type="AlphaFoldDB" id="A0A0W8FWB6"/>
<dbReference type="FunFam" id="3.90.79.10:FF:000024">
    <property type="entry name" value="ADP-ribose pyrophosphatase"/>
    <property type="match status" value="1"/>
</dbReference>
<dbReference type="PROSITE" id="PS00893">
    <property type="entry name" value="NUDIX_BOX"/>
    <property type="match status" value="1"/>
</dbReference>
<comment type="caution">
    <text evidence="4">The sequence shown here is derived from an EMBL/GenBank/DDBJ whole genome shotgun (WGS) entry which is preliminary data.</text>
</comment>
<dbReference type="PANTHER" id="PTHR11839:SF18">
    <property type="entry name" value="NUDIX HYDROLASE DOMAIN-CONTAINING PROTEIN"/>
    <property type="match status" value="1"/>
</dbReference>